<dbReference type="InterPro" id="IPR002502">
    <property type="entry name" value="Amidase_domain"/>
</dbReference>
<dbReference type="Gene3D" id="3.40.80.10">
    <property type="entry name" value="Peptidoglycan recognition protein-like"/>
    <property type="match status" value="1"/>
</dbReference>
<evidence type="ECO:0000313" key="3">
    <source>
        <dbReference type="Proteomes" id="UP000612680"/>
    </source>
</evidence>
<dbReference type="InterPro" id="IPR036505">
    <property type="entry name" value="Amidase/PGRP_sf"/>
</dbReference>
<feature type="domain" description="N-acetylmuramoyl-L-alanine amidase" evidence="1">
    <location>
        <begin position="24"/>
        <end position="169"/>
    </location>
</feature>
<dbReference type="InterPro" id="IPR036365">
    <property type="entry name" value="PGBD-like_sf"/>
</dbReference>
<protein>
    <submittedName>
        <fullName evidence="2">N-acetylmuramoyl-L-alanine amidase</fullName>
    </submittedName>
</protein>
<evidence type="ECO:0000313" key="2">
    <source>
        <dbReference type="EMBL" id="QRR01479.1"/>
    </source>
</evidence>
<gene>
    <name evidence="2" type="ORF">HWI92_11475</name>
</gene>
<dbReference type="Pfam" id="PF01510">
    <property type="entry name" value="Amidase_2"/>
    <property type="match status" value="1"/>
</dbReference>
<dbReference type="SUPFAM" id="SSF47090">
    <property type="entry name" value="PGBD-like"/>
    <property type="match status" value="1"/>
</dbReference>
<dbReference type="RefSeq" id="WP_204663842.1">
    <property type="nucleotide sequence ID" value="NZ_CP056775.1"/>
</dbReference>
<sequence>MSHSLIWLPDVLAAADLKIALVDGWETRGSRDVGNIFGVICHNTVGPKTGNMPSLNVLVNGRVGGTHPLPGPLSQLGLGRDGTYYIISAGRCNHAGRGIWQNFSNGNSNFIGIEAENTGGADDFPWPAVQLDAYHRGVAAILKHVGKGAEFCAGHKEYALPKGRKPDPSLDMDIFRSHVAAILSGRAPAPVLIPAANTTGKRTIRRGGDYPENLIIELQTKLDITVDGDFGPKTEAAARAFQLKNGLVPDGIVGPKTWALLDSQP</sequence>
<dbReference type="SMART" id="SM00644">
    <property type="entry name" value="Ami_2"/>
    <property type="match status" value="1"/>
</dbReference>
<accession>A0ABX7I5V0</accession>
<dbReference type="Pfam" id="PF01471">
    <property type="entry name" value="PG_binding_1"/>
    <property type="match status" value="1"/>
</dbReference>
<proteinExistence type="predicted"/>
<keyword evidence="3" id="KW-1185">Reference proteome</keyword>
<dbReference type="SUPFAM" id="SSF55846">
    <property type="entry name" value="N-acetylmuramoyl-L-alanine amidase-like"/>
    <property type="match status" value="1"/>
</dbReference>
<dbReference type="Gene3D" id="1.10.101.10">
    <property type="entry name" value="PGBD-like superfamily/PGBD"/>
    <property type="match status" value="1"/>
</dbReference>
<reference evidence="2 3" key="1">
    <citation type="submission" date="2020-06" db="EMBL/GenBank/DDBJ databases">
        <title>Dyadobacter sandarakinus sp. nov., isolated from the soil of the Arctic Yellow River Station.</title>
        <authorList>
            <person name="Zhang Y."/>
            <person name="Peng F."/>
        </authorList>
    </citation>
    <scope>NUCLEOTIDE SEQUENCE [LARGE SCALE GENOMIC DNA]</scope>
    <source>
        <strain evidence="2 3">Q3-56</strain>
    </source>
</reference>
<name>A0ABX7I5V0_9BACT</name>
<dbReference type="InterPro" id="IPR036366">
    <property type="entry name" value="PGBDSf"/>
</dbReference>
<dbReference type="EMBL" id="CP056775">
    <property type="protein sequence ID" value="QRR01479.1"/>
    <property type="molecule type" value="Genomic_DNA"/>
</dbReference>
<dbReference type="InterPro" id="IPR002477">
    <property type="entry name" value="Peptidoglycan-bd-like"/>
</dbReference>
<organism evidence="2 3">
    <name type="scientific">Dyadobacter sandarakinus</name>
    <dbReference type="NCBI Taxonomy" id="2747268"/>
    <lineage>
        <taxon>Bacteria</taxon>
        <taxon>Pseudomonadati</taxon>
        <taxon>Bacteroidota</taxon>
        <taxon>Cytophagia</taxon>
        <taxon>Cytophagales</taxon>
        <taxon>Spirosomataceae</taxon>
        <taxon>Dyadobacter</taxon>
    </lineage>
</organism>
<evidence type="ECO:0000259" key="1">
    <source>
        <dbReference type="SMART" id="SM00644"/>
    </source>
</evidence>
<dbReference type="Proteomes" id="UP000612680">
    <property type="component" value="Chromosome"/>
</dbReference>